<proteinExistence type="predicted"/>
<protein>
    <submittedName>
        <fullName evidence="1">Uncharacterized protein</fullName>
    </submittedName>
</protein>
<evidence type="ECO:0000313" key="1">
    <source>
        <dbReference type="EMBL" id="VTR32184.1"/>
    </source>
</evidence>
<dbReference type="AlphaFoldDB" id="A0A4U9UQP6"/>
<sequence>MVGRFVQQQHVWLFQQQAAQRYAAALTTGQVGDFCIPLRQAQCIGGTLQLGVEVVTIVSLNDLFQTALFSGSLSKSALLQRTVRTLHQGA</sequence>
<accession>A0A4U9UQP6</accession>
<reference evidence="1" key="1">
    <citation type="submission" date="2019-05" db="EMBL/GenBank/DDBJ databases">
        <authorList>
            <consortium name="Pathogen Informatics"/>
        </authorList>
    </citation>
    <scope>NUCLEOTIDE SEQUENCE [LARGE SCALE GENOMIC DNA]</scope>
    <source>
        <strain evidence="1">NCTC12965</strain>
    </source>
</reference>
<dbReference type="AntiFam" id="ANF00142">
    <property type="entry name" value="Shadow ORF (opposite yadG)"/>
</dbReference>
<organism evidence="1">
    <name type="scientific">Serratia fonticola</name>
    <dbReference type="NCBI Taxonomy" id="47917"/>
    <lineage>
        <taxon>Bacteria</taxon>
        <taxon>Pseudomonadati</taxon>
        <taxon>Pseudomonadota</taxon>
        <taxon>Gammaproteobacteria</taxon>
        <taxon>Enterobacterales</taxon>
        <taxon>Yersiniaceae</taxon>
        <taxon>Serratia</taxon>
    </lineage>
</organism>
<gene>
    <name evidence="1" type="ORF">NCTC12965_03320</name>
</gene>
<name>A0A4U9UQP6_SERFO</name>
<dbReference type="EMBL" id="CABEEZ010000071">
    <property type="protein sequence ID" value="VTR32184.1"/>
    <property type="molecule type" value="Genomic_DNA"/>
</dbReference>